<sequence>MDWFLVTPTISLPQFLSAAGTGNGFWAHFSSCAVPLALIQYTVVVCLSVGTSSECDKHLYLQRYRIDFLSASMVIYAAGADWPKP</sequence>
<organism evidence="1 2">
    <name type="scientific">Cirrhinus molitorella</name>
    <name type="common">mud carp</name>
    <dbReference type="NCBI Taxonomy" id="172907"/>
    <lineage>
        <taxon>Eukaryota</taxon>
        <taxon>Metazoa</taxon>
        <taxon>Chordata</taxon>
        <taxon>Craniata</taxon>
        <taxon>Vertebrata</taxon>
        <taxon>Euteleostomi</taxon>
        <taxon>Actinopterygii</taxon>
        <taxon>Neopterygii</taxon>
        <taxon>Teleostei</taxon>
        <taxon>Ostariophysi</taxon>
        <taxon>Cypriniformes</taxon>
        <taxon>Cyprinidae</taxon>
        <taxon>Labeoninae</taxon>
        <taxon>Labeonini</taxon>
        <taxon>Cirrhinus</taxon>
    </lineage>
</organism>
<proteinExistence type="predicted"/>
<name>A0ABR3P074_9TELE</name>
<reference evidence="1 2" key="1">
    <citation type="submission" date="2023-09" db="EMBL/GenBank/DDBJ databases">
        <authorList>
            <person name="Wang M."/>
        </authorList>
    </citation>
    <scope>NUCLEOTIDE SEQUENCE [LARGE SCALE GENOMIC DNA]</scope>
    <source>
        <strain evidence="1">GT-2023</strain>
        <tissue evidence="1">Liver</tissue>
    </source>
</reference>
<comment type="caution">
    <text evidence="1">The sequence shown here is derived from an EMBL/GenBank/DDBJ whole genome shotgun (WGS) entry which is preliminary data.</text>
</comment>
<keyword evidence="2" id="KW-1185">Reference proteome</keyword>
<accession>A0ABR3P074</accession>
<evidence type="ECO:0000313" key="2">
    <source>
        <dbReference type="Proteomes" id="UP001558613"/>
    </source>
</evidence>
<protein>
    <submittedName>
        <fullName evidence="1">Uncharacterized protein</fullName>
    </submittedName>
</protein>
<gene>
    <name evidence="1" type="ORF">QQF64_001320</name>
</gene>
<dbReference type="EMBL" id="JAYMGO010000001">
    <property type="protein sequence ID" value="KAL1282517.1"/>
    <property type="molecule type" value="Genomic_DNA"/>
</dbReference>
<dbReference type="Proteomes" id="UP001558613">
    <property type="component" value="Unassembled WGS sequence"/>
</dbReference>
<evidence type="ECO:0000313" key="1">
    <source>
        <dbReference type="EMBL" id="KAL1282517.1"/>
    </source>
</evidence>